<keyword evidence="2" id="KW-1185">Reference proteome</keyword>
<name>E4Y2T5_OIKDI</name>
<organism evidence="1">
    <name type="scientific">Oikopleura dioica</name>
    <name type="common">Tunicate</name>
    <dbReference type="NCBI Taxonomy" id="34765"/>
    <lineage>
        <taxon>Eukaryota</taxon>
        <taxon>Metazoa</taxon>
        <taxon>Chordata</taxon>
        <taxon>Tunicata</taxon>
        <taxon>Appendicularia</taxon>
        <taxon>Copelata</taxon>
        <taxon>Oikopleuridae</taxon>
        <taxon>Oikopleura</taxon>
    </lineage>
</organism>
<accession>E4Y2T5</accession>
<dbReference type="EMBL" id="FN653932">
    <property type="protein sequence ID" value="CBY17789.1"/>
    <property type="molecule type" value="Genomic_DNA"/>
</dbReference>
<dbReference type="InParanoid" id="E4Y2T5"/>
<sequence>MSLKPLSTVKKNTIDNVSKLIMPDDVSDFMSSMDSTGVEDAQKASSEVPLIRPLFLRRTLNKELAEVVEKICDLKLRDTMVDKKLKLIQKEIKAEKNSGNDVFALTREKEACQKVILKLAAKRKRVMKEHKKDAVSKEICVNTVKEQKLATLNIPYWEETLAKSSKRNSRQITSSVFSTISSGAADVISAT</sequence>
<dbReference type="AlphaFoldDB" id="E4Y2T5"/>
<dbReference type="OrthoDB" id="10613871at2759"/>
<protein>
    <submittedName>
        <fullName evidence="1">Uncharacterized protein</fullName>
    </submittedName>
</protein>
<reference evidence="1" key="1">
    <citation type="journal article" date="2010" name="Science">
        <title>Plasticity of animal genome architecture unmasked by rapid evolution of a pelagic tunicate.</title>
        <authorList>
            <person name="Denoeud F."/>
            <person name="Henriet S."/>
            <person name="Mungpakdee S."/>
            <person name="Aury J.M."/>
            <person name="Da Silva C."/>
            <person name="Brinkmann H."/>
            <person name="Mikhaleva J."/>
            <person name="Olsen L.C."/>
            <person name="Jubin C."/>
            <person name="Canestro C."/>
            <person name="Bouquet J.M."/>
            <person name="Danks G."/>
            <person name="Poulain J."/>
            <person name="Campsteijn C."/>
            <person name="Adamski M."/>
            <person name="Cross I."/>
            <person name="Yadetie F."/>
            <person name="Muffato M."/>
            <person name="Louis A."/>
            <person name="Butcher S."/>
            <person name="Tsagkogeorga G."/>
            <person name="Konrad A."/>
            <person name="Singh S."/>
            <person name="Jensen M.F."/>
            <person name="Cong E.H."/>
            <person name="Eikeseth-Otteraa H."/>
            <person name="Noel B."/>
            <person name="Anthouard V."/>
            <person name="Porcel B.M."/>
            <person name="Kachouri-Lafond R."/>
            <person name="Nishino A."/>
            <person name="Ugolini M."/>
            <person name="Chourrout P."/>
            <person name="Nishida H."/>
            <person name="Aasland R."/>
            <person name="Huzurbazar S."/>
            <person name="Westhof E."/>
            <person name="Delsuc F."/>
            <person name="Lehrach H."/>
            <person name="Reinhardt R."/>
            <person name="Weissenbach J."/>
            <person name="Roy S.W."/>
            <person name="Artiguenave F."/>
            <person name="Postlethwait J.H."/>
            <person name="Manak J.R."/>
            <person name="Thompson E.M."/>
            <person name="Jaillon O."/>
            <person name="Du Pasquier L."/>
            <person name="Boudinot P."/>
            <person name="Liberles D.A."/>
            <person name="Volff J.N."/>
            <person name="Philippe H."/>
            <person name="Lenhard B."/>
            <person name="Roest Crollius H."/>
            <person name="Wincker P."/>
            <person name="Chourrout D."/>
        </authorList>
    </citation>
    <scope>NUCLEOTIDE SEQUENCE [LARGE SCALE GENOMIC DNA]</scope>
</reference>
<feature type="non-terminal residue" evidence="1">
    <location>
        <position position="191"/>
    </location>
</feature>
<evidence type="ECO:0000313" key="2">
    <source>
        <dbReference type="Proteomes" id="UP000001307"/>
    </source>
</evidence>
<gene>
    <name evidence="1" type="ORF">GSOID_T00016493001</name>
</gene>
<proteinExistence type="predicted"/>
<dbReference type="Proteomes" id="UP000001307">
    <property type="component" value="Unassembled WGS sequence"/>
</dbReference>
<evidence type="ECO:0000313" key="1">
    <source>
        <dbReference type="EMBL" id="CBY17789.1"/>
    </source>
</evidence>